<reference evidence="1" key="1">
    <citation type="submission" date="2019-08" db="EMBL/GenBank/DDBJ databases">
        <authorList>
            <person name="Kucharzyk K."/>
            <person name="Murdoch R.W."/>
            <person name="Higgins S."/>
            <person name="Loffler F."/>
        </authorList>
    </citation>
    <scope>NUCLEOTIDE SEQUENCE</scope>
</reference>
<evidence type="ECO:0000313" key="1">
    <source>
        <dbReference type="EMBL" id="MPM58296.1"/>
    </source>
</evidence>
<dbReference type="EMBL" id="VSSQ01016689">
    <property type="protein sequence ID" value="MPM58296.1"/>
    <property type="molecule type" value="Genomic_DNA"/>
</dbReference>
<protein>
    <submittedName>
        <fullName evidence="1">Uncharacterized protein</fullName>
    </submittedName>
</protein>
<accession>A0A645AZS5</accession>
<organism evidence="1">
    <name type="scientific">bioreactor metagenome</name>
    <dbReference type="NCBI Taxonomy" id="1076179"/>
    <lineage>
        <taxon>unclassified sequences</taxon>
        <taxon>metagenomes</taxon>
        <taxon>ecological metagenomes</taxon>
    </lineage>
</organism>
<name>A0A645AZS5_9ZZZZ</name>
<sequence>MSSIAYVTDKHMIEFHRLNGNQTMNFWRPSSQKKFVDFFEGDLLFFLAKGSERGRKREKGIVGYGKFKKSYTCSFKQMWKEYGTLNGFATQDELYDAIIKVSKDKKMPKQMNCLFLEEVVFFQSPIYLSEVGVQISNKIESFIYLDKEDPQATSKLLNKAKESGIDMWMAALNNTSENEETLEEDEIKHQFSLVYQKINDDFYTDTELKKAKKLAKIKCENSSFELIKGSKTDCIQYKENSITIAIPFIYKPKELNRKLQFLLGHIVSYQMRIKTMSDYNFNLHFEILSEQDLPEDVVELIEAINQK</sequence>
<dbReference type="AlphaFoldDB" id="A0A645AZS5"/>
<proteinExistence type="predicted"/>
<comment type="caution">
    <text evidence="1">The sequence shown here is derived from an EMBL/GenBank/DDBJ whole genome shotgun (WGS) entry which is preliminary data.</text>
</comment>
<gene>
    <name evidence="1" type="ORF">SDC9_105127</name>
</gene>